<keyword evidence="5" id="KW-0812">Transmembrane</keyword>
<proteinExistence type="predicted"/>
<feature type="region of interest" description="Disordered" evidence="4">
    <location>
        <begin position="1"/>
        <end position="52"/>
    </location>
</feature>
<evidence type="ECO:0000313" key="6">
    <source>
        <dbReference type="EMBL" id="ORY68038.1"/>
    </source>
</evidence>
<keyword evidence="3" id="KW-0119">Carbohydrate metabolism</keyword>
<dbReference type="Proteomes" id="UP000193467">
    <property type="component" value="Unassembled WGS sequence"/>
</dbReference>
<evidence type="ECO:0000256" key="1">
    <source>
        <dbReference type="ARBA" id="ARBA00022679"/>
    </source>
</evidence>
<gene>
    <name evidence="6" type="ORF">BCR35DRAFT_308229</name>
</gene>
<keyword evidence="7" id="KW-1185">Reference proteome</keyword>
<dbReference type="InterPro" id="IPR019378">
    <property type="entry name" value="GDP-Fuc_O-FucTrfase"/>
</dbReference>
<dbReference type="OrthoDB" id="423313at2759"/>
<evidence type="ECO:0008006" key="8">
    <source>
        <dbReference type="Google" id="ProtNLM"/>
    </source>
</evidence>
<dbReference type="Pfam" id="PF10250">
    <property type="entry name" value="O-FucT"/>
    <property type="match status" value="1"/>
</dbReference>
<accession>A0A1Y2E8Z5</accession>
<keyword evidence="1" id="KW-0808">Transferase</keyword>
<evidence type="ECO:0000256" key="3">
    <source>
        <dbReference type="ARBA" id="ARBA00023277"/>
    </source>
</evidence>
<dbReference type="EMBL" id="MCGR01000059">
    <property type="protein sequence ID" value="ORY68038.1"/>
    <property type="molecule type" value="Genomic_DNA"/>
</dbReference>
<keyword evidence="5" id="KW-0472">Membrane</keyword>
<reference evidence="6 7" key="1">
    <citation type="submission" date="2016-07" db="EMBL/GenBank/DDBJ databases">
        <title>Pervasive Adenine N6-methylation of Active Genes in Fungi.</title>
        <authorList>
            <consortium name="DOE Joint Genome Institute"/>
            <person name="Mondo S.J."/>
            <person name="Dannebaum R.O."/>
            <person name="Kuo R.C."/>
            <person name="Labutti K."/>
            <person name="Haridas S."/>
            <person name="Kuo A."/>
            <person name="Salamov A."/>
            <person name="Ahrendt S.R."/>
            <person name="Lipzen A."/>
            <person name="Sullivan W."/>
            <person name="Andreopoulos W.B."/>
            <person name="Clum A."/>
            <person name="Lindquist E."/>
            <person name="Daum C."/>
            <person name="Ramamoorthy G.K."/>
            <person name="Gryganskyi A."/>
            <person name="Culley D."/>
            <person name="Magnuson J.K."/>
            <person name="James T.Y."/>
            <person name="O'Malley M.A."/>
            <person name="Stajich J.E."/>
            <person name="Spatafora J.W."/>
            <person name="Visel A."/>
            <person name="Grigoriev I.V."/>
        </authorList>
    </citation>
    <scope>NUCLEOTIDE SEQUENCE [LARGE SCALE GENOMIC DNA]</scope>
    <source>
        <strain evidence="6 7">62-1032</strain>
    </source>
</reference>
<comment type="caution">
    <text evidence="6">The sequence shown here is derived from an EMBL/GenBank/DDBJ whole genome shotgun (WGS) entry which is preliminary data.</text>
</comment>
<dbReference type="AlphaFoldDB" id="A0A1Y2E8Z5"/>
<sequence length="559" mass="61860">MSRRPSFHHTHEEDIVLLKTPNPTSSPRTNQQFGSRRASEPYTSPALVGQEQPQRVDWARTGSATFLPLGFGADGEELRGEAAGATGGEKNKDGYVRLDIDDGRGRRSPLPSLRLARSKRRTWERLIVLGVIATLSFLLLTRGSGGSGGTGRPGLMEKTKMRLRGARKNPLKSSIPLHSFRSNLKEGHGYVTSFPYGGLTNQLIELFKLVHLGQRLDRTAILTELKAVHSEGGDLPLSTFFDLPSFAYYSNVSMVEWSQVKIPDISGTQSEILSCWGWRDESPLARYNIKTWFWPPPGQLTVPSSIETSMTFPAIEVLVSQPQTGWLEETAKRYFGSVENAPPMPDGQLLCFENLFYVPSIRFIDGAVDKSYTIEEMSPEDPVWSEVGIHLHFNAHINHIADELLLALLGSSRARQPFIAVHLRQGDFVDLGRIGHEVVDAYKTGAKEVQESLRRKRADGSWKAAIGSTGGKGKDLPIVFATDSEDPAFVRKLTNLGWIYINHVEFATSARFGGWYPGVLDSVILSRAKGFVGTKMSTFSYVAARRVEAWNDGVTTIVG</sequence>
<dbReference type="Gene3D" id="3.40.50.11350">
    <property type="match status" value="1"/>
</dbReference>
<evidence type="ECO:0000256" key="2">
    <source>
        <dbReference type="ARBA" id="ARBA00023253"/>
    </source>
</evidence>
<evidence type="ECO:0000313" key="7">
    <source>
        <dbReference type="Proteomes" id="UP000193467"/>
    </source>
</evidence>
<dbReference type="InParanoid" id="A0A1Y2E8Z5"/>
<dbReference type="CDD" id="cd11296">
    <property type="entry name" value="O-FucT_like"/>
    <property type="match status" value="1"/>
</dbReference>
<keyword evidence="5" id="KW-1133">Transmembrane helix</keyword>
<dbReference type="GO" id="GO:0016740">
    <property type="term" value="F:transferase activity"/>
    <property type="evidence" value="ECO:0007669"/>
    <property type="project" value="UniProtKB-KW"/>
</dbReference>
<dbReference type="GO" id="GO:0006004">
    <property type="term" value="P:fucose metabolic process"/>
    <property type="evidence" value="ECO:0007669"/>
    <property type="project" value="UniProtKB-KW"/>
</dbReference>
<dbReference type="STRING" id="106004.A0A1Y2E8Z5"/>
<feature type="transmembrane region" description="Helical" evidence="5">
    <location>
        <begin position="122"/>
        <end position="140"/>
    </location>
</feature>
<name>A0A1Y2E8Z5_9BASI</name>
<evidence type="ECO:0000256" key="5">
    <source>
        <dbReference type="SAM" id="Phobius"/>
    </source>
</evidence>
<keyword evidence="2" id="KW-0294">Fucose metabolism</keyword>
<feature type="compositionally biased region" description="Polar residues" evidence="4">
    <location>
        <begin position="21"/>
        <end position="34"/>
    </location>
</feature>
<organism evidence="6 7">
    <name type="scientific">Leucosporidium creatinivorum</name>
    <dbReference type="NCBI Taxonomy" id="106004"/>
    <lineage>
        <taxon>Eukaryota</taxon>
        <taxon>Fungi</taxon>
        <taxon>Dikarya</taxon>
        <taxon>Basidiomycota</taxon>
        <taxon>Pucciniomycotina</taxon>
        <taxon>Microbotryomycetes</taxon>
        <taxon>Leucosporidiales</taxon>
        <taxon>Leucosporidium</taxon>
    </lineage>
</organism>
<evidence type="ECO:0000256" key="4">
    <source>
        <dbReference type="SAM" id="MobiDB-lite"/>
    </source>
</evidence>
<protein>
    <recommendedName>
        <fullName evidence="8">GDP-fucose protein O-fucosyltransferase-domain-containing protein</fullName>
    </recommendedName>
</protein>